<gene>
    <name evidence="1" type="ORF">RND81_09G018500</name>
</gene>
<name>A0AAW1IFZ0_SAPOF</name>
<dbReference type="Proteomes" id="UP001443914">
    <property type="component" value="Unassembled WGS sequence"/>
</dbReference>
<evidence type="ECO:0000313" key="2">
    <source>
        <dbReference type="Proteomes" id="UP001443914"/>
    </source>
</evidence>
<reference evidence="1" key="1">
    <citation type="submission" date="2024-03" db="EMBL/GenBank/DDBJ databases">
        <title>WGS assembly of Saponaria officinalis var. Norfolk2.</title>
        <authorList>
            <person name="Jenkins J."/>
            <person name="Shu S."/>
            <person name="Grimwood J."/>
            <person name="Barry K."/>
            <person name="Goodstein D."/>
            <person name="Schmutz J."/>
            <person name="Leebens-Mack J."/>
            <person name="Osbourn A."/>
        </authorList>
    </citation>
    <scope>NUCLEOTIDE SEQUENCE [LARGE SCALE GENOMIC DNA]</scope>
    <source>
        <strain evidence="1">JIC</strain>
    </source>
</reference>
<dbReference type="Gene3D" id="2.40.70.10">
    <property type="entry name" value="Acid Proteases"/>
    <property type="match status" value="1"/>
</dbReference>
<organism evidence="1 2">
    <name type="scientific">Saponaria officinalis</name>
    <name type="common">Common soapwort</name>
    <name type="synonym">Lychnis saponaria</name>
    <dbReference type="NCBI Taxonomy" id="3572"/>
    <lineage>
        <taxon>Eukaryota</taxon>
        <taxon>Viridiplantae</taxon>
        <taxon>Streptophyta</taxon>
        <taxon>Embryophyta</taxon>
        <taxon>Tracheophyta</taxon>
        <taxon>Spermatophyta</taxon>
        <taxon>Magnoliopsida</taxon>
        <taxon>eudicotyledons</taxon>
        <taxon>Gunneridae</taxon>
        <taxon>Pentapetalae</taxon>
        <taxon>Caryophyllales</taxon>
        <taxon>Caryophyllaceae</taxon>
        <taxon>Caryophylleae</taxon>
        <taxon>Saponaria</taxon>
    </lineage>
</organism>
<sequence>MIRMLPRINHTFLRCSFPQRLAKAKLEQKYGKFIEILKSLHINIPFLDAISEIPSYGIFLKDLISSKKKLEESTTLTLSKECSAILLNKLPPKLDDPGSFSIPCCIGNVPITSDLCDLGASLPIGVCEDVPLVVGKLIIPCDFFVMDIPEDSHVPIILGRPCLATAGAMIDVKNGKPTLQVGDDKDCLLNANADDMDTLAYAWMIDSSSPHDDEPPLETLQVVLE</sequence>
<dbReference type="PANTHER" id="PTHR33067">
    <property type="entry name" value="RNA-DIRECTED DNA POLYMERASE-RELATED"/>
    <property type="match status" value="1"/>
</dbReference>
<dbReference type="AlphaFoldDB" id="A0AAW1IFZ0"/>
<dbReference type="EMBL" id="JBDFQZ010000009">
    <property type="protein sequence ID" value="KAK9688884.1"/>
    <property type="molecule type" value="Genomic_DNA"/>
</dbReference>
<evidence type="ECO:0000313" key="1">
    <source>
        <dbReference type="EMBL" id="KAK9688884.1"/>
    </source>
</evidence>
<accession>A0AAW1IFZ0</accession>
<keyword evidence="2" id="KW-1185">Reference proteome</keyword>
<dbReference type="PANTHER" id="PTHR33067:SF31">
    <property type="entry name" value="RNA-DIRECTED DNA POLYMERASE"/>
    <property type="match status" value="1"/>
</dbReference>
<dbReference type="InterPro" id="IPR021109">
    <property type="entry name" value="Peptidase_aspartic_dom_sf"/>
</dbReference>
<proteinExistence type="predicted"/>
<comment type="caution">
    <text evidence="1">The sequence shown here is derived from an EMBL/GenBank/DDBJ whole genome shotgun (WGS) entry which is preliminary data.</text>
</comment>
<protein>
    <submittedName>
        <fullName evidence="1">Uncharacterized protein</fullName>
    </submittedName>
</protein>